<dbReference type="InterPro" id="IPR012286">
    <property type="entry name" value="Tetrahaem_cytochrome"/>
</dbReference>
<dbReference type="InterPro" id="IPR036280">
    <property type="entry name" value="Multihaem_cyt_sf"/>
</dbReference>
<keyword evidence="5" id="KW-0479">Metal-binding</keyword>
<reference evidence="9 10" key="1">
    <citation type="journal article" date="2019" name="Nat. Med.">
        <title>A library of human gut bacterial isolates paired with longitudinal multiomics data enables mechanistic microbiome research.</title>
        <authorList>
            <person name="Poyet M."/>
            <person name="Groussin M."/>
            <person name="Gibbons S.M."/>
            <person name="Avila-Pacheco J."/>
            <person name="Jiang X."/>
            <person name="Kearney S.M."/>
            <person name="Perrotta A.R."/>
            <person name="Berdy B."/>
            <person name="Zhao S."/>
            <person name="Lieberman T.D."/>
            <person name="Swanson P.K."/>
            <person name="Smith M."/>
            <person name="Roesemann S."/>
            <person name="Alexander J.E."/>
            <person name="Rich S.A."/>
            <person name="Livny J."/>
            <person name="Vlamakis H."/>
            <person name="Clish C."/>
            <person name="Bullock K."/>
            <person name="Deik A."/>
            <person name="Scott J."/>
            <person name="Pierce K.A."/>
            <person name="Xavier R.J."/>
            <person name="Alm E.J."/>
        </authorList>
    </citation>
    <scope>NUCLEOTIDE SEQUENCE [LARGE SCALE GENOMIC DNA]</scope>
    <source>
        <strain evidence="9 10">BIOML-A2</strain>
    </source>
</reference>
<keyword evidence="4" id="KW-0349">Heme</keyword>
<dbReference type="RefSeq" id="WP_008811686.1">
    <property type="nucleotide sequence ID" value="NZ_CAJUON010000014.1"/>
</dbReference>
<dbReference type="GO" id="GO:0030313">
    <property type="term" value="C:cell envelope"/>
    <property type="evidence" value="ECO:0007669"/>
    <property type="project" value="UniProtKB-SubCell"/>
</dbReference>
<organism evidence="9 10">
    <name type="scientific">Parasutterella excrementihominis</name>
    <dbReference type="NCBI Taxonomy" id="487175"/>
    <lineage>
        <taxon>Bacteria</taxon>
        <taxon>Pseudomonadati</taxon>
        <taxon>Pseudomonadota</taxon>
        <taxon>Betaproteobacteria</taxon>
        <taxon>Burkholderiales</taxon>
        <taxon>Sutterellaceae</taxon>
        <taxon>Parasutterella</taxon>
    </lineage>
</organism>
<dbReference type="SUPFAM" id="SSF48695">
    <property type="entry name" value="Multiheme cytochromes"/>
    <property type="match status" value="1"/>
</dbReference>
<dbReference type="EMBL" id="WNCL01000032">
    <property type="protein sequence ID" value="MTU43846.1"/>
    <property type="molecule type" value="Genomic_DNA"/>
</dbReference>
<dbReference type="AlphaFoldDB" id="A0A6I3S392"/>
<evidence type="ECO:0000256" key="1">
    <source>
        <dbReference type="ARBA" id="ARBA00001926"/>
    </source>
</evidence>
<evidence type="ECO:0000256" key="3">
    <source>
        <dbReference type="ARBA" id="ARBA00022448"/>
    </source>
</evidence>
<evidence type="ECO:0000259" key="8">
    <source>
        <dbReference type="Pfam" id="PF14537"/>
    </source>
</evidence>
<protein>
    <submittedName>
        <fullName evidence="9">Cytochrome c3</fullName>
    </submittedName>
</protein>
<keyword evidence="6" id="KW-0249">Electron transport</keyword>
<evidence type="ECO:0000256" key="2">
    <source>
        <dbReference type="ARBA" id="ARBA00004196"/>
    </source>
</evidence>
<evidence type="ECO:0000256" key="6">
    <source>
        <dbReference type="ARBA" id="ARBA00022982"/>
    </source>
</evidence>
<sequence length="115" mass="12483">MKKTASLLVVLAALFTMSSTFSAEAPKFGADRHVAHGMACASCHGPDGKSPEYPDQETCLKCHQKDALIEKTKAIGPVNPHKAPHNGECTLCHLQHEAPVNYCAECHPQFKFNPN</sequence>
<name>A0A6I3S392_9BURK</name>
<accession>A0A6I3S392</accession>
<dbReference type="Pfam" id="PF14537">
    <property type="entry name" value="Cytochrom_c3_2"/>
    <property type="match status" value="1"/>
</dbReference>
<evidence type="ECO:0000256" key="4">
    <source>
        <dbReference type="ARBA" id="ARBA00022617"/>
    </source>
</evidence>
<gene>
    <name evidence="9" type="ORF">GMD42_09500</name>
</gene>
<feature type="domain" description="Tetrahaem cytochrome" evidence="8">
    <location>
        <begin position="33"/>
        <end position="107"/>
    </location>
</feature>
<dbReference type="Gene3D" id="1.10.1130.10">
    <property type="entry name" value="Flavocytochrome C3, Chain A"/>
    <property type="match status" value="1"/>
</dbReference>
<proteinExistence type="predicted"/>
<dbReference type="GO" id="GO:0046872">
    <property type="term" value="F:metal ion binding"/>
    <property type="evidence" value="ECO:0007669"/>
    <property type="project" value="UniProtKB-KW"/>
</dbReference>
<comment type="cofactor">
    <cofactor evidence="1">
        <name>heme c</name>
        <dbReference type="ChEBI" id="CHEBI:61717"/>
    </cofactor>
</comment>
<dbReference type="GeneID" id="43349585"/>
<evidence type="ECO:0000313" key="10">
    <source>
        <dbReference type="Proteomes" id="UP000462362"/>
    </source>
</evidence>
<keyword evidence="3" id="KW-0813">Transport</keyword>
<comment type="subcellular location">
    <subcellularLocation>
        <location evidence="2">Cell envelope</location>
    </subcellularLocation>
</comment>
<evidence type="ECO:0000256" key="7">
    <source>
        <dbReference type="ARBA" id="ARBA00023004"/>
    </source>
</evidence>
<dbReference type="Proteomes" id="UP000462362">
    <property type="component" value="Unassembled WGS sequence"/>
</dbReference>
<evidence type="ECO:0000313" key="9">
    <source>
        <dbReference type="EMBL" id="MTU43846.1"/>
    </source>
</evidence>
<comment type="caution">
    <text evidence="9">The sequence shown here is derived from an EMBL/GenBank/DDBJ whole genome shotgun (WGS) entry which is preliminary data.</text>
</comment>
<keyword evidence="7" id="KW-0408">Iron</keyword>
<evidence type="ECO:0000256" key="5">
    <source>
        <dbReference type="ARBA" id="ARBA00022723"/>
    </source>
</evidence>